<sequence>MRIAFYAPLKSPNHPVPSGDRQMARLLIAALELAGHSVDLASELRSFTATPEDSRRGEIAAAAAQEVERLARRSEQRPDVWLSYHPYYKAPDLIGPRVAAALNIPYVTAEASFSHRRDKSGWAALQSLVADAVRQADVNLCFTERDRQGLAAAIPEARLERLFPFIDVAPFKMSKAQREPRKLMTIAMMRSGDKLESYRILADALMAIEDEHWTLTIIGDGPAASETRALFSRFEPERIEWLGEQPPAVIQGVLQQASVYVWPGVGEAYGIAYMEAQAAGVPVVAQALAGVPEVVKDGKTGILTPAGDTQAYARAIATLLDDEGRGTRMGLEAHRFIAQERSLEGASARLDQILRQYLGQQNGN</sequence>
<evidence type="ECO:0000313" key="2">
    <source>
        <dbReference type="Proteomes" id="UP000550508"/>
    </source>
</evidence>
<organism evidence="1 2">
    <name type="scientific">Phyllobacterium pellucidum</name>
    <dbReference type="NCBI Taxonomy" id="2740464"/>
    <lineage>
        <taxon>Bacteria</taxon>
        <taxon>Pseudomonadati</taxon>
        <taxon>Pseudomonadota</taxon>
        <taxon>Alphaproteobacteria</taxon>
        <taxon>Hyphomicrobiales</taxon>
        <taxon>Phyllobacteriaceae</taxon>
        <taxon>Phyllobacterium</taxon>
    </lineage>
</organism>
<keyword evidence="2" id="KW-1185">Reference proteome</keyword>
<dbReference type="GO" id="GO:0016757">
    <property type="term" value="F:glycosyltransferase activity"/>
    <property type="evidence" value="ECO:0007669"/>
    <property type="project" value="TreeGrafter"/>
</dbReference>
<dbReference type="AlphaFoldDB" id="A0A849VUZ9"/>
<dbReference type="Pfam" id="PF13692">
    <property type="entry name" value="Glyco_trans_1_4"/>
    <property type="match status" value="1"/>
</dbReference>
<dbReference type="InterPro" id="IPR050194">
    <property type="entry name" value="Glycosyltransferase_grp1"/>
</dbReference>
<comment type="caution">
    <text evidence="1">The sequence shown here is derived from an EMBL/GenBank/DDBJ whole genome shotgun (WGS) entry which is preliminary data.</text>
</comment>
<keyword evidence="1" id="KW-0808">Transferase</keyword>
<dbReference type="CDD" id="cd03801">
    <property type="entry name" value="GT4_PimA-like"/>
    <property type="match status" value="1"/>
</dbReference>
<dbReference type="RefSeq" id="WP_113282291.1">
    <property type="nucleotide sequence ID" value="NZ_JABUMX010000007.1"/>
</dbReference>
<dbReference type="EMBL" id="JABUMX010000007">
    <property type="protein sequence ID" value="NTS33808.1"/>
    <property type="molecule type" value="Genomic_DNA"/>
</dbReference>
<dbReference type="SUPFAM" id="SSF53756">
    <property type="entry name" value="UDP-Glycosyltransferase/glycogen phosphorylase"/>
    <property type="match status" value="1"/>
</dbReference>
<reference evidence="1 2" key="1">
    <citation type="submission" date="2020-05" db="EMBL/GenBank/DDBJ databases">
        <authorList>
            <person name="Kim M.K."/>
        </authorList>
    </citation>
    <scope>NUCLEOTIDE SEQUENCE [LARGE SCALE GENOMIC DNA]</scope>
    <source>
        <strain evidence="1 2">BT25</strain>
    </source>
</reference>
<evidence type="ECO:0000313" key="1">
    <source>
        <dbReference type="EMBL" id="NTS33808.1"/>
    </source>
</evidence>
<accession>A0A849VUZ9</accession>
<dbReference type="PANTHER" id="PTHR45947">
    <property type="entry name" value="SULFOQUINOVOSYL TRANSFERASE SQD2"/>
    <property type="match status" value="1"/>
</dbReference>
<gene>
    <name evidence="1" type="ORF">HQ945_21345</name>
</gene>
<dbReference type="PANTHER" id="PTHR45947:SF14">
    <property type="entry name" value="SLL1723 PROTEIN"/>
    <property type="match status" value="1"/>
</dbReference>
<dbReference type="Gene3D" id="3.40.50.2000">
    <property type="entry name" value="Glycogen Phosphorylase B"/>
    <property type="match status" value="2"/>
</dbReference>
<name>A0A849VUZ9_9HYPH</name>
<proteinExistence type="predicted"/>
<protein>
    <submittedName>
        <fullName evidence="1">Glycosyltransferase family 4 protein</fullName>
    </submittedName>
</protein>
<dbReference type="Proteomes" id="UP000550508">
    <property type="component" value="Unassembled WGS sequence"/>
</dbReference>